<accession>A0ABV6LV50</accession>
<sequence length="307" mass="33300">MNEVADYVAQVRAALSGLPPRVRDELLEDLPEHLAEVAAEGEGSLVERLGPPVAYAAELRAAIGGTDRSTVDTRLRDAVVRARARLRAVDDRTGPIIGYEKASDFLRLMLPAWWVARGYLVAMAIAHLIREREIGLLPRVDFGNRTVAGVLVLVLFVVGSVWIGRRSSRLPRLTRVGLGVGSALLILPALAGLSEADGDSRRPPYLQITEYRDVESVYVFDEQGRAITTARVFDENGEQVQPGHWWCGGDRTIIVAQLDPRCASPEPLEWSPERVGPIEHGRPEPAVTPPPTLPPAGTPTPAPSATG</sequence>
<keyword evidence="2" id="KW-1133">Transmembrane helix</keyword>
<feature type="transmembrane region" description="Helical" evidence="2">
    <location>
        <begin position="146"/>
        <end position="164"/>
    </location>
</feature>
<evidence type="ECO:0000313" key="3">
    <source>
        <dbReference type="EMBL" id="MFC0526297.1"/>
    </source>
</evidence>
<gene>
    <name evidence="3" type="ORF">ACFFIA_01295</name>
</gene>
<name>A0ABV6LV50_9ACTN</name>
<dbReference type="Proteomes" id="UP001589867">
    <property type="component" value="Unassembled WGS sequence"/>
</dbReference>
<keyword evidence="4" id="KW-1185">Reference proteome</keyword>
<feature type="region of interest" description="Disordered" evidence="1">
    <location>
        <begin position="265"/>
        <end position="307"/>
    </location>
</feature>
<evidence type="ECO:0000256" key="1">
    <source>
        <dbReference type="SAM" id="MobiDB-lite"/>
    </source>
</evidence>
<reference evidence="3 4" key="1">
    <citation type="submission" date="2024-09" db="EMBL/GenBank/DDBJ databases">
        <authorList>
            <person name="Sun Q."/>
            <person name="Mori K."/>
        </authorList>
    </citation>
    <scope>NUCLEOTIDE SEQUENCE [LARGE SCALE GENOMIC DNA]</scope>
    <source>
        <strain evidence="3 4">TBRC 3947</strain>
    </source>
</reference>
<dbReference type="Pfam" id="PF22564">
    <property type="entry name" value="HAAS"/>
    <property type="match status" value="1"/>
</dbReference>
<dbReference type="RefSeq" id="WP_377243974.1">
    <property type="nucleotide sequence ID" value="NZ_JBHLUH010000004.1"/>
</dbReference>
<keyword evidence="2" id="KW-0812">Transmembrane</keyword>
<dbReference type="EMBL" id="JBHLUH010000004">
    <property type="protein sequence ID" value="MFC0526297.1"/>
    <property type="molecule type" value="Genomic_DNA"/>
</dbReference>
<feature type="transmembrane region" description="Helical" evidence="2">
    <location>
        <begin position="105"/>
        <end position="126"/>
    </location>
</feature>
<protein>
    <submittedName>
        <fullName evidence="3">Uncharacterized protein</fullName>
    </submittedName>
</protein>
<evidence type="ECO:0000256" key="2">
    <source>
        <dbReference type="SAM" id="Phobius"/>
    </source>
</evidence>
<organism evidence="3 4">
    <name type="scientific">Phytohabitans kaempferiae</name>
    <dbReference type="NCBI Taxonomy" id="1620943"/>
    <lineage>
        <taxon>Bacteria</taxon>
        <taxon>Bacillati</taxon>
        <taxon>Actinomycetota</taxon>
        <taxon>Actinomycetes</taxon>
        <taxon>Micromonosporales</taxon>
        <taxon>Micromonosporaceae</taxon>
    </lineage>
</organism>
<comment type="caution">
    <text evidence="3">The sequence shown here is derived from an EMBL/GenBank/DDBJ whole genome shotgun (WGS) entry which is preliminary data.</text>
</comment>
<keyword evidence="2" id="KW-0472">Membrane</keyword>
<evidence type="ECO:0000313" key="4">
    <source>
        <dbReference type="Proteomes" id="UP001589867"/>
    </source>
</evidence>
<feature type="compositionally biased region" description="Pro residues" evidence="1">
    <location>
        <begin position="286"/>
        <end position="307"/>
    </location>
</feature>
<proteinExistence type="predicted"/>
<feature type="transmembrane region" description="Helical" evidence="2">
    <location>
        <begin position="176"/>
        <end position="194"/>
    </location>
</feature>